<evidence type="ECO:0000313" key="1">
    <source>
        <dbReference type="EMBL" id="GLP95294.1"/>
    </source>
</evidence>
<evidence type="ECO:0000313" key="2">
    <source>
        <dbReference type="Proteomes" id="UP001161422"/>
    </source>
</evidence>
<reference evidence="1" key="2">
    <citation type="submission" date="2023-01" db="EMBL/GenBank/DDBJ databases">
        <title>Draft genome sequence of Paraferrimonas sedimenticola strain NBRC 101628.</title>
        <authorList>
            <person name="Sun Q."/>
            <person name="Mori K."/>
        </authorList>
    </citation>
    <scope>NUCLEOTIDE SEQUENCE</scope>
    <source>
        <strain evidence="1">NBRC 101628</strain>
    </source>
</reference>
<name>A0AA37RUX2_9GAMM</name>
<protein>
    <recommendedName>
        <fullName evidence="3">Portal protein</fullName>
    </recommendedName>
</protein>
<reference evidence="1" key="1">
    <citation type="journal article" date="2014" name="Int. J. Syst. Evol. Microbiol.">
        <title>Complete genome sequence of Corynebacterium casei LMG S-19264T (=DSM 44701T), isolated from a smear-ripened cheese.</title>
        <authorList>
            <consortium name="US DOE Joint Genome Institute (JGI-PGF)"/>
            <person name="Walter F."/>
            <person name="Albersmeier A."/>
            <person name="Kalinowski J."/>
            <person name="Ruckert C."/>
        </authorList>
    </citation>
    <scope>NUCLEOTIDE SEQUENCE</scope>
    <source>
        <strain evidence="1">NBRC 101628</strain>
    </source>
</reference>
<dbReference type="RefSeq" id="WP_095506620.1">
    <property type="nucleotide sequence ID" value="NZ_BSNC01000002.1"/>
</dbReference>
<dbReference type="Proteomes" id="UP001161422">
    <property type="component" value="Unassembled WGS sequence"/>
</dbReference>
<proteinExistence type="predicted"/>
<evidence type="ECO:0008006" key="3">
    <source>
        <dbReference type="Google" id="ProtNLM"/>
    </source>
</evidence>
<dbReference type="Pfam" id="PF23899">
    <property type="entry name" value="SU10_portal"/>
    <property type="match status" value="1"/>
</dbReference>
<accession>A0AA37RUX2</accession>
<dbReference type="InterPro" id="IPR056909">
    <property type="entry name" value="SU10_portal"/>
</dbReference>
<gene>
    <name evidence="1" type="ORF">GCM10007895_06000</name>
</gene>
<organism evidence="1 2">
    <name type="scientific">Paraferrimonas sedimenticola</name>
    <dbReference type="NCBI Taxonomy" id="375674"/>
    <lineage>
        <taxon>Bacteria</taxon>
        <taxon>Pseudomonadati</taxon>
        <taxon>Pseudomonadota</taxon>
        <taxon>Gammaproteobacteria</taxon>
        <taxon>Alteromonadales</taxon>
        <taxon>Ferrimonadaceae</taxon>
        <taxon>Paraferrimonas</taxon>
    </lineage>
</organism>
<sequence>MSDSPKNTYRKNYEHEYDPKSKVDALAMDLELKLSDTMTDRNLVEMRMVEDLRNYNGIYDPETLKAIKENDGCQAFIKLTKAKTNAGKAQLIDLLFPNDDKNWGIDPTPDPDLAAMVEDEETPFREGDFQFKDQQGNIVSRSQVAKRKQAMVDEACDKMRQKIDDQLVETRYNAKSRRIIHDACVVGSGVVKGPVVLGKTDKVYLNTPEGFQQVLKHSFVPGCEVVRPWDFFPDMSASTIEEAEFVFERRFLSRKQVRNLPRRRGFDRDRVKKLLAMTAQQTQHRSTYMDDIRTLAGLSDTLNDTRFETWEYHGPIAREVLEELEVIEPMDEEHEDYQDEIDAVVFYCGGIVLGAKLSLMEYSQAMPYRVFCWEPDDACIFGYGIPRSVRDEQSIINAFWRMMVDNGAITSGPQLGIRKDRVKPRSGEDWKLRPKKLWELNGNVQDIKQAMSAFEFNNHIADLSSVYQVARVLFDEVSGVPMLQQGEQGPASQTLGGMSMLMNAANTVRREQVKYWDDHITTPLISDFYHFNMEHSDDNEIKGDFQIQARGTSALLIKEQVAQAMTNFINTAGNSEVFRPVLALKATEILREWAKTQQLPKSIIPTEDELKAYHKQQEESAGQPSDPAIVVEQMRQQGQQAKMAFEKELAQQKHQMDMSELHLSAQTKQQEIAASMQANESAERIEVMKLAQAKQINTEKLLTELEKIRTRNQLEWDKFMAEVRIKQNAGQTANYGLE</sequence>
<keyword evidence="2" id="KW-1185">Reference proteome</keyword>
<dbReference type="EMBL" id="BSNC01000002">
    <property type="protein sequence ID" value="GLP95294.1"/>
    <property type="molecule type" value="Genomic_DNA"/>
</dbReference>
<dbReference type="AlphaFoldDB" id="A0AA37RUX2"/>
<comment type="caution">
    <text evidence="1">The sequence shown here is derived from an EMBL/GenBank/DDBJ whole genome shotgun (WGS) entry which is preliminary data.</text>
</comment>